<dbReference type="Proteomes" id="UP001476282">
    <property type="component" value="Unassembled WGS sequence"/>
</dbReference>
<evidence type="ECO:0000256" key="1">
    <source>
        <dbReference type="SAM" id="MobiDB-lite"/>
    </source>
</evidence>
<keyword evidence="3" id="KW-1185">Reference proteome</keyword>
<feature type="region of interest" description="Disordered" evidence="1">
    <location>
        <begin position="29"/>
        <end position="57"/>
    </location>
</feature>
<proteinExistence type="predicted"/>
<accession>A0ABP9US46</accession>
<dbReference type="RefSeq" id="WP_353568451.1">
    <property type="nucleotide sequence ID" value="NZ_BAABRI010000024.1"/>
</dbReference>
<feature type="compositionally biased region" description="Basic and acidic residues" evidence="1">
    <location>
        <begin position="29"/>
        <end position="41"/>
    </location>
</feature>
<comment type="caution">
    <text evidence="2">The sequence shown here is derived from an EMBL/GenBank/DDBJ whole genome shotgun (WGS) entry which is preliminary data.</text>
</comment>
<organism evidence="2 3">
    <name type="scientific">Haloferula sargassicola</name>
    <dbReference type="NCBI Taxonomy" id="490096"/>
    <lineage>
        <taxon>Bacteria</taxon>
        <taxon>Pseudomonadati</taxon>
        <taxon>Verrucomicrobiota</taxon>
        <taxon>Verrucomicrobiia</taxon>
        <taxon>Verrucomicrobiales</taxon>
        <taxon>Verrucomicrobiaceae</taxon>
        <taxon>Haloferula</taxon>
    </lineage>
</organism>
<protein>
    <submittedName>
        <fullName evidence="2">Uncharacterized protein</fullName>
    </submittedName>
</protein>
<dbReference type="EMBL" id="BAABRI010000024">
    <property type="protein sequence ID" value="GAA5484355.1"/>
    <property type="molecule type" value="Genomic_DNA"/>
</dbReference>
<reference evidence="2 3" key="1">
    <citation type="submission" date="2024-02" db="EMBL/GenBank/DDBJ databases">
        <title>Haloferula sargassicola NBRC 104335.</title>
        <authorList>
            <person name="Ichikawa N."/>
            <person name="Katano-Makiyama Y."/>
            <person name="Hidaka K."/>
        </authorList>
    </citation>
    <scope>NUCLEOTIDE SEQUENCE [LARGE SCALE GENOMIC DNA]</scope>
    <source>
        <strain evidence="2 3">NBRC 104335</strain>
    </source>
</reference>
<evidence type="ECO:0000313" key="3">
    <source>
        <dbReference type="Proteomes" id="UP001476282"/>
    </source>
</evidence>
<name>A0ABP9US46_9BACT</name>
<evidence type="ECO:0000313" key="2">
    <source>
        <dbReference type="EMBL" id="GAA5484355.1"/>
    </source>
</evidence>
<sequence length="84" mass="9737">MEIKPIRPSIRRLQEDFAARLARQRMLERIRAGRPKRDSKGIDLSNSEPWPRSEDSLAGDWEIAKDIAMDIEKWTRRSTASSVS</sequence>
<gene>
    <name evidence="2" type="ORF">Hsar01_03599</name>
</gene>